<dbReference type="GO" id="GO:0003677">
    <property type="term" value="F:DNA binding"/>
    <property type="evidence" value="ECO:0007669"/>
    <property type="project" value="InterPro"/>
</dbReference>
<protein>
    <submittedName>
        <fullName evidence="2">Helix-turn-helix domain-containing protein</fullName>
    </submittedName>
</protein>
<reference evidence="2 3" key="1">
    <citation type="submission" date="2020-04" db="EMBL/GenBank/DDBJ databases">
        <title>Nesterenkonia sp. nov., isolated from marine sediment.</title>
        <authorList>
            <person name="Zhang G."/>
        </authorList>
    </citation>
    <scope>NUCLEOTIDE SEQUENCE [LARGE SCALE GENOMIC DNA]</scope>
    <source>
        <strain evidence="2 3">MY13</strain>
    </source>
</reference>
<sequence length="142" mass="15265">MPDYNATVELSRELAADEADWVIEKVDGRGVVVTTSLRRRAQVILTVSALDLRSATKLALMDVEDALVNDLKTVSVQVMPTNEFDESGGMIDEPGAFLSVTEAAERLGSSPQNIRARIKRGSIPAARLGSQWIVPAAAVSND</sequence>
<comment type="caution">
    <text evidence="2">The sequence shown here is derived from an EMBL/GenBank/DDBJ whole genome shotgun (WGS) entry which is preliminary data.</text>
</comment>
<name>A0A7X8TJW5_9MICC</name>
<dbReference type="AlphaFoldDB" id="A0A7X8TJW5"/>
<dbReference type="InterPro" id="IPR041657">
    <property type="entry name" value="HTH_17"/>
</dbReference>
<accession>A0A7X8TJW5</accession>
<feature type="domain" description="Helix-turn-helix" evidence="1">
    <location>
        <begin position="97"/>
        <end position="139"/>
    </location>
</feature>
<dbReference type="RefSeq" id="WP_168887359.1">
    <property type="nucleotide sequence ID" value="NZ_JABAHY010000006.1"/>
</dbReference>
<organism evidence="2 3">
    <name type="scientific">Nesterenkonia sedimenti</name>
    <dbReference type="NCBI Taxonomy" id="1463632"/>
    <lineage>
        <taxon>Bacteria</taxon>
        <taxon>Bacillati</taxon>
        <taxon>Actinomycetota</taxon>
        <taxon>Actinomycetes</taxon>
        <taxon>Micrococcales</taxon>
        <taxon>Micrococcaceae</taxon>
        <taxon>Nesterenkonia</taxon>
    </lineage>
</organism>
<gene>
    <name evidence="2" type="ORF">HGQ17_07615</name>
</gene>
<evidence type="ECO:0000313" key="2">
    <source>
        <dbReference type="EMBL" id="NLS09870.1"/>
    </source>
</evidence>
<evidence type="ECO:0000313" key="3">
    <source>
        <dbReference type="Proteomes" id="UP000523139"/>
    </source>
</evidence>
<dbReference type="EMBL" id="JABAHY010000006">
    <property type="protein sequence ID" value="NLS09870.1"/>
    <property type="molecule type" value="Genomic_DNA"/>
</dbReference>
<evidence type="ECO:0000259" key="1">
    <source>
        <dbReference type="Pfam" id="PF12728"/>
    </source>
</evidence>
<proteinExistence type="predicted"/>
<keyword evidence="3" id="KW-1185">Reference proteome</keyword>
<dbReference type="Pfam" id="PF12728">
    <property type="entry name" value="HTH_17"/>
    <property type="match status" value="1"/>
</dbReference>
<dbReference type="InterPro" id="IPR010093">
    <property type="entry name" value="SinI_DNA-bd"/>
</dbReference>
<dbReference type="Proteomes" id="UP000523139">
    <property type="component" value="Unassembled WGS sequence"/>
</dbReference>
<dbReference type="NCBIfam" id="TIGR01764">
    <property type="entry name" value="excise"/>
    <property type="match status" value="1"/>
</dbReference>